<dbReference type="Pfam" id="PF00665">
    <property type="entry name" value="rve"/>
    <property type="match status" value="1"/>
</dbReference>
<evidence type="ECO:0000256" key="3">
    <source>
        <dbReference type="ARBA" id="ARBA00022884"/>
    </source>
</evidence>
<dbReference type="InterPro" id="IPR036397">
    <property type="entry name" value="RNaseH_sf"/>
</dbReference>
<dbReference type="Proteomes" id="UP001215151">
    <property type="component" value="Unassembled WGS sequence"/>
</dbReference>
<dbReference type="PANTHER" id="PTHR11439:SF467">
    <property type="entry name" value="INTEGRASE CATALYTIC DOMAIN-CONTAINING PROTEIN"/>
    <property type="match status" value="1"/>
</dbReference>
<comment type="caution">
    <text evidence="9">The sequence shown here is derived from an EMBL/GenBank/DDBJ whole genome shotgun (WGS) entry which is preliminary data.</text>
</comment>
<dbReference type="GO" id="GO:0003723">
    <property type="term" value="F:RNA binding"/>
    <property type="evidence" value="ECO:0007669"/>
    <property type="project" value="UniProtKB-KW"/>
</dbReference>
<feature type="region of interest" description="Disordered" evidence="6">
    <location>
        <begin position="871"/>
        <end position="905"/>
    </location>
</feature>
<evidence type="ECO:0000256" key="5">
    <source>
        <dbReference type="SAM" id="Coils"/>
    </source>
</evidence>
<dbReference type="PANTHER" id="PTHR11439">
    <property type="entry name" value="GAG-POL-RELATED RETROTRANSPOSON"/>
    <property type="match status" value="1"/>
</dbReference>
<feature type="compositionally biased region" description="Low complexity" evidence="6">
    <location>
        <begin position="651"/>
        <end position="667"/>
    </location>
</feature>
<dbReference type="InterPro" id="IPR025724">
    <property type="entry name" value="GAG-pre-integrase_dom"/>
</dbReference>
<keyword evidence="1" id="KW-0507">mRNA processing</keyword>
<keyword evidence="5" id="KW-0175">Coiled coil</keyword>
<dbReference type="SUPFAM" id="SSF56672">
    <property type="entry name" value="DNA/RNA polymerases"/>
    <property type="match status" value="1"/>
</dbReference>
<dbReference type="InterPro" id="IPR001878">
    <property type="entry name" value="Znf_CCHC"/>
</dbReference>
<accession>A0AAD7TFM0</accession>
<organism evidence="9 10">
    <name type="scientific">Trametes cubensis</name>
    <dbReference type="NCBI Taxonomy" id="1111947"/>
    <lineage>
        <taxon>Eukaryota</taxon>
        <taxon>Fungi</taxon>
        <taxon>Dikarya</taxon>
        <taxon>Basidiomycota</taxon>
        <taxon>Agaricomycotina</taxon>
        <taxon>Agaricomycetes</taxon>
        <taxon>Polyporales</taxon>
        <taxon>Polyporaceae</taxon>
        <taxon>Trametes</taxon>
    </lineage>
</organism>
<dbReference type="Pfam" id="PF14223">
    <property type="entry name" value="Retrotran_gag_2"/>
    <property type="match status" value="1"/>
</dbReference>
<dbReference type="EMBL" id="JAPEVG010001086">
    <property type="protein sequence ID" value="KAJ8454002.1"/>
    <property type="molecule type" value="Genomic_DNA"/>
</dbReference>
<dbReference type="InterPro" id="IPR054722">
    <property type="entry name" value="PolX-like_BBD"/>
</dbReference>
<dbReference type="Pfam" id="PF07727">
    <property type="entry name" value="RVT_2"/>
    <property type="match status" value="1"/>
</dbReference>
<feature type="domain" description="Integrase catalytic" evidence="8">
    <location>
        <begin position="1119"/>
        <end position="1295"/>
    </location>
</feature>
<keyword evidence="10" id="KW-1185">Reference proteome</keyword>
<sequence length="1320" mass="146139">MGAAIATALVVTEQDDGAEAEEEDDEDGEGAARVPLEYGFSVLNSALALQDGQEPQNLAEAQASPDWPHWEAAIKTEMENLHTHDTYDLVEPPANANIVGSRFVFRIKRDADGSITQYKARLVAQGFTQIPGVDFNETFAPVAKLSSIRTILALAARYDWEVEQMDVKSAYLNGTLNETIYMRQPPGSAIPGQEHLVCLLKRTIYGLKQAGRGWYETLNAAMQDMQSKRSALDHAVWFRHSDTSIVIVAASTDDLTIAGTPDLVFAFKADISKRFEMTDLGAMRWILGIEVRRDREARTLAISQRSYLDTIIARFNLEDATPAPTPLQPGAILSKHQSPSTPRQYEEMRDVPYREAVGSLMYAAMGTRPDVTFAVTALSQFMQNPGRAHWEAVKRVLRYLKGTRELWLVYGAKRDGLKGFSDADWGSTTDHRHSISGYVFTLDGGAVSWSAKKQNVVALSSTEAEYIALTHAAKEAIWLRALLGNVFHSDVLKFPLTLYCDNRSAIALAKDNAYHSRTKHIDIRYHFIRETVDDNKITLEHRRTEDMPADLFTKALPRARLEHLSELFAIPSRPHILALRASCTSPFALSNVEAYSFFYQTSSRSALNLAGYEPCRRVVPPTPLPWPRPTPSSITPPNPSLSAEQAAGLRAETAAQSATSEEAASTTGGTKPRSIASLSDEEYLEKVESMEAKVDDYEQKEASTRQQIYGTICDALLLKVKSLETAAAVWEAVSKEHEGKSEMYANSVRTRLLNTRCTEGSNVREHLNTLLLLREELAAMGTPYPDTEFSAAIFQSLPESYGTLLTALATAARLARNPLTPADIIFAVSEEYDRRQISQPSSGDSALATNSGQQLECFNCKRKGHVKADCWRKGGGKEGQGPKQQANRKRGKGRGGNSSSTAANAARAEDKECAFTTLALGSGPALNQSQVRVEVYDSGATRHISPYRDTFITYRDLNPPLPINAADGRSFSAVGEGTVRVNIPNDGSNTTVQLERVLYAPKIAFALVSIRRADEAGYSAVFENGECRLYERSSGATIGCIPLKNGLYQVRHQDVAAAAEVKTGPELELTNLELHRRLGHVSQHVSRQMVQRERIRGIKLTDDSTNEVCEACVQAKITRMPVPDARESKLAAKYGDLIHADTWAAEHPSLGGNKYATMWTDDCTRWTKTVPQKEKSQAFPAYKALEAEIETQEGRRVKVLQTDNGGEFCSTEFEEHLKLKGTRHRTSVHDTPEENGVAERTNRTLAEHARAMLLDARLPKTLWSYAMLHATWLKNRTSTRALNGLTPFEARFGTPPDLRDLHSFGTKVWRHQQRLSGFLA</sequence>
<dbReference type="InterPro" id="IPR043502">
    <property type="entry name" value="DNA/RNA_pol_sf"/>
</dbReference>
<dbReference type="Pfam" id="PF13976">
    <property type="entry name" value="gag_pre-integrs"/>
    <property type="match status" value="1"/>
</dbReference>
<dbReference type="CDD" id="cd09272">
    <property type="entry name" value="RNase_HI_RT_Ty1"/>
    <property type="match status" value="1"/>
</dbReference>
<feature type="region of interest" description="Disordered" evidence="6">
    <location>
        <begin position="623"/>
        <end position="679"/>
    </location>
</feature>
<dbReference type="PROSITE" id="PS50158">
    <property type="entry name" value="ZF_CCHC"/>
    <property type="match status" value="1"/>
</dbReference>
<dbReference type="PROSITE" id="PS50994">
    <property type="entry name" value="INTEGRASE"/>
    <property type="match status" value="1"/>
</dbReference>
<dbReference type="SUPFAM" id="SSF53098">
    <property type="entry name" value="Ribonuclease H-like"/>
    <property type="match status" value="1"/>
</dbReference>
<dbReference type="SUPFAM" id="SSF57756">
    <property type="entry name" value="Retrovirus zinc finger-like domains"/>
    <property type="match status" value="1"/>
</dbReference>
<dbReference type="GO" id="GO:0004190">
    <property type="term" value="F:aspartic-type endopeptidase activity"/>
    <property type="evidence" value="ECO:0007669"/>
    <property type="project" value="UniProtKB-KW"/>
</dbReference>
<dbReference type="Pfam" id="PF22936">
    <property type="entry name" value="Pol_BBD"/>
    <property type="match status" value="1"/>
</dbReference>
<proteinExistence type="predicted"/>
<evidence type="ECO:0000313" key="10">
    <source>
        <dbReference type="Proteomes" id="UP001215151"/>
    </source>
</evidence>
<dbReference type="InterPro" id="IPR013103">
    <property type="entry name" value="RVT_2"/>
</dbReference>
<dbReference type="Gene3D" id="3.30.420.10">
    <property type="entry name" value="Ribonuclease H-like superfamily/Ribonuclease H"/>
    <property type="match status" value="1"/>
</dbReference>
<evidence type="ECO:0000256" key="1">
    <source>
        <dbReference type="ARBA" id="ARBA00022664"/>
    </source>
</evidence>
<dbReference type="InterPro" id="IPR036875">
    <property type="entry name" value="Znf_CCHC_sf"/>
</dbReference>
<feature type="region of interest" description="Disordered" evidence="6">
    <location>
        <begin position="326"/>
        <end position="347"/>
    </location>
</feature>
<feature type="compositionally biased region" description="Acidic residues" evidence="6">
    <location>
        <begin position="13"/>
        <end position="29"/>
    </location>
</feature>
<feature type="region of interest" description="Disordered" evidence="6">
    <location>
        <begin position="1"/>
        <end position="30"/>
    </location>
</feature>
<gene>
    <name evidence="9" type="ORF">ONZ51_g13283</name>
</gene>
<name>A0AAD7TFM0_9APHY</name>
<keyword evidence="2" id="KW-0645">Protease</keyword>
<dbReference type="InterPro" id="IPR001584">
    <property type="entry name" value="Integrase_cat-core"/>
</dbReference>
<dbReference type="GO" id="GO:0006397">
    <property type="term" value="P:mRNA processing"/>
    <property type="evidence" value="ECO:0007669"/>
    <property type="project" value="UniProtKB-KW"/>
</dbReference>
<dbReference type="GO" id="GO:0015074">
    <property type="term" value="P:DNA integration"/>
    <property type="evidence" value="ECO:0007669"/>
    <property type="project" value="InterPro"/>
</dbReference>
<feature type="domain" description="CCHC-type" evidence="7">
    <location>
        <begin position="857"/>
        <end position="870"/>
    </location>
</feature>
<evidence type="ECO:0000313" key="9">
    <source>
        <dbReference type="EMBL" id="KAJ8454002.1"/>
    </source>
</evidence>
<evidence type="ECO:0008006" key="11">
    <source>
        <dbReference type="Google" id="ProtNLM"/>
    </source>
</evidence>
<keyword evidence="2" id="KW-0378">Hydrolase</keyword>
<dbReference type="GO" id="GO:0005634">
    <property type="term" value="C:nucleus"/>
    <property type="evidence" value="ECO:0007669"/>
    <property type="project" value="UniProtKB-ARBA"/>
</dbReference>
<keyword evidence="2" id="KW-0064">Aspartyl protease</keyword>
<evidence type="ECO:0000256" key="2">
    <source>
        <dbReference type="ARBA" id="ARBA00022750"/>
    </source>
</evidence>
<keyword evidence="4" id="KW-0862">Zinc</keyword>
<dbReference type="GO" id="GO:0008270">
    <property type="term" value="F:zinc ion binding"/>
    <property type="evidence" value="ECO:0007669"/>
    <property type="project" value="UniProtKB-KW"/>
</dbReference>
<keyword evidence="4" id="KW-0479">Metal-binding</keyword>
<protein>
    <recommendedName>
        <fullName evidence="11">Retrovirus-related Pol polyprotein from transposon TNT 1-94</fullName>
    </recommendedName>
</protein>
<reference evidence="9" key="1">
    <citation type="submission" date="2022-11" db="EMBL/GenBank/DDBJ databases">
        <title>Genome Sequence of Cubamyces cubensis.</title>
        <authorList>
            <person name="Buettner E."/>
        </authorList>
    </citation>
    <scope>NUCLEOTIDE SEQUENCE</scope>
    <source>
        <strain evidence="9">MPL-01</strain>
    </source>
</reference>
<dbReference type="InterPro" id="IPR012337">
    <property type="entry name" value="RNaseH-like_sf"/>
</dbReference>
<feature type="compositionally biased region" description="Pro residues" evidence="6">
    <location>
        <begin position="623"/>
        <end position="639"/>
    </location>
</feature>
<keyword evidence="4" id="KW-0863">Zinc-finger</keyword>
<feature type="coiled-coil region" evidence="5">
    <location>
        <begin position="680"/>
        <end position="707"/>
    </location>
</feature>
<evidence type="ECO:0000259" key="8">
    <source>
        <dbReference type="PROSITE" id="PS50994"/>
    </source>
</evidence>
<keyword evidence="3" id="KW-0694">RNA-binding</keyword>
<evidence type="ECO:0000256" key="6">
    <source>
        <dbReference type="SAM" id="MobiDB-lite"/>
    </source>
</evidence>
<evidence type="ECO:0000256" key="4">
    <source>
        <dbReference type="PROSITE-ProRule" id="PRU00047"/>
    </source>
</evidence>
<evidence type="ECO:0000259" key="7">
    <source>
        <dbReference type="PROSITE" id="PS50158"/>
    </source>
</evidence>